<protein>
    <recommendedName>
        <fullName evidence="2">Amine oxidase domain-containing protein</fullName>
    </recommendedName>
</protein>
<accession>A0AAF0US85</accession>
<dbReference type="InterPro" id="IPR050281">
    <property type="entry name" value="Flavin_monoamine_oxidase"/>
</dbReference>
<dbReference type="Gene3D" id="3.50.50.60">
    <property type="entry name" value="FAD/NAD(P)-binding domain"/>
    <property type="match status" value="1"/>
</dbReference>
<dbReference type="AlphaFoldDB" id="A0AAF0US85"/>
<dbReference type="SUPFAM" id="SSF51905">
    <property type="entry name" value="FAD/NAD(P)-binding domain"/>
    <property type="match status" value="1"/>
</dbReference>
<name>A0AAF0US85_SOLVR</name>
<dbReference type="GO" id="GO:0016491">
    <property type="term" value="F:oxidoreductase activity"/>
    <property type="evidence" value="ECO:0007669"/>
    <property type="project" value="InterPro"/>
</dbReference>
<evidence type="ECO:0000259" key="2">
    <source>
        <dbReference type="Pfam" id="PF01593"/>
    </source>
</evidence>
<dbReference type="PANTHER" id="PTHR10742:SF260">
    <property type="entry name" value="PROTEIN FLOWERING LOCUS D"/>
    <property type="match status" value="1"/>
</dbReference>
<proteinExistence type="inferred from homology"/>
<evidence type="ECO:0000313" key="3">
    <source>
        <dbReference type="EMBL" id="WMV50481.1"/>
    </source>
</evidence>
<comment type="similarity">
    <text evidence="1">Belongs to the flavin monoamine oxidase family.</text>
</comment>
<organism evidence="3 4">
    <name type="scientific">Solanum verrucosum</name>
    <dbReference type="NCBI Taxonomy" id="315347"/>
    <lineage>
        <taxon>Eukaryota</taxon>
        <taxon>Viridiplantae</taxon>
        <taxon>Streptophyta</taxon>
        <taxon>Embryophyta</taxon>
        <taxon>Tracheophyta</taxon>
        <taxon>Spermatophyta</taxon>
        <taxon>Magnoliopsida</taxon>
        <taxon>eudicotyledons</taxon>
        <taxon>Gunneridae</taxon>
        <taxon>Pentapetalae</taxon>
        <taxon>asterids</taxon>
        <taxon>lamiids</taxon>
        <taxon>Solanales</taxon>
        <taxon>Solanaceae</taxon>
        <taxon>Solanoideae</taxon>
        <taxon>Solaneae</taxon>
        <taxon>Solanum</taxon>
    </lineage>
</organism>
<dbReference type="Proteomes" id="UP001234989">
    <property type="component" value="Chromosome 10"/>
</dbReference>
<gene>
    <name evidence="3" type="ORF">MTR67_043866</name>
</gene>
<dbReference type="Pfam" id="PF01593">
    <property type="entry name" value="Amino_oxidase"/>
    <property type="match status" value="2"/>
</dbReference>
<feature type="domain" description="Amine oxidase" evidence="2">
    <location>
        <begin position="11"/>
        <end position="160"/>
    </location>
</feature>
<evidence type="ECO:0000256" key="1">
    <source>
        <dbReference type="ARBA" id="ARBA00005995"/>
    </source>
</evidence>
<sequence length="221" mass="24662">MEGVNKVAAADLGRSVLTGTLENPHGLLARQLSYTLHKVSDQCPLYRAGGKLVDEHLDKKVEDAYNGLLKKASKLRQELSQIVPLGWALETLQKDFGVAMNDKEMSLFNWHLENLEFTNAGLLSQLSLAFWDQDNRYDMGGDHFFFPSGNERLVHAMAENVPIIFKKIINCGGKEDFFFAGEATTGRYPATMHGAFLTGLREAAKMAHNANVRTLHLQVKK</sequence>
<evidence type="ECO:0000313" key="4">
    <source>
        <dbReference type="Proteomes" id="UP001234989"/>
    </source>
</evidence>
<reference evidence="3" key="1">
    <citation type="submission" date="2023-08" db="EMBL/GenBank/DDBJ databases">
        <title>A de novo genome assembly of Solanum verrucosum Schlechtendal, a Mexican diploid species geographically isolated from the other diploid A-genome species in potato relatives.</title>
        <authorList>
            <person name="Hosaka K."/>
        </authorList>
    </citation>
    <scope>NUCLEOTIDE SEQUENCE</scope>
    <source>
        <tissue evidence="3">Young leaves</tissue>
    </source>
</reference>
<dbReference type="InterPro" id="IPR002937">
    <property type="entry name" value="Amino_oxidase"/>
</dbReference>
<dbReference type="PANTHER" id="PTHR10742">
    <property type="entry name" value="FLAVIN MONOAMINE OXIDASE"/>
    <property type="match status" value="1"/>
</dbReference>
<dbReference type="InterPro" id="IPR036188">
    <property type="entry name" value="FAD/NAD-bd_sf"/>
</dbReference>
<feature type="domain" description="Amine oxidase" evidence="2">
    <location>
        <begin position="175"/>
        <end position="206"/>
    </location>
</feature>
<keyword evidence="4" id="KW-1185">Reference proteome</keyword>
<dbReference type="EMBL" id="CP133621">
    <property type="protein sequence ID" value="WMV50481.1"/>
    <property type="molecule type" value="Genomic_DNA"/>
</dbReference>